<evidence type="ECO:0000259" key="11">
    <source>
        <dbReference type="Pfam" id="PF03007"/>
    </source>
</evidence>
<dbReference type="AlphaFoldDB" id="A0A6J4HNP6"/>
<dbReference type="Pfam" id="PF06974">
    <property type="entry name" value="WS_DGAT_C"/>
    <property type="match status" value="1"/>
</dbReference>
<dbReference type="GO" id="GO:0004144">
    <property type="term" value="F:diacylglycerol O-acyltransferase activity"/>
    <property type="evidence" value="ECO:0007669"/>
    <property type="project" value="UniProtKB-EC"/>
</dbReference>
<evidence type="ECO:0000256" key="6">
    <source>
        <dbReference type="ARBA" id="ARBA00022679"/>
    </source>
</evidence>
<gene>
    <name evidence="13" type="ORF">AVDCRST_MAG50-1669</name>
</gene>
<evidence type="ECO:0000313" key="13">
    <source>
        <dbReference type="EMBL" id="CAA9228808.1"/>
    </source>
</evidence>
<comment type="pathway">
    <text evidence="1">Glycerolipid metabolism; triacylglycerol biosynthesis.</text>
</comment>
<dbReference type="Pfam" id="PF03007">
    <property type="entry name" value="WS_DGAT_cat"/>
    <property type="match status" value="1"/>
</dbReference>
<keyword evidence="9" id="KW-0012">Acyltransferase</keyword>
<evidence type="ECO:0000256" key="4">
    <source>
        <dbReference type="ARBA" id="ARBA00013244"/>
    </source>
</evidence>
<keyword evidence="5" id="KW-0444">Lipid biosynthesis</keyword>
<evidence type="ECO:0000256" key="3">
    <source>
        <dbReference type="ARBA" id="ARBA00009587"/>
    </source>
</evidence>
<dbReference type="InterPro" id="IPR023213">
    <property type="entry name" value="CAT-like_dom_sf"/>
</dbReference>
<dbReference type="UniPathway" id="UPA00282"/>
<organism evidence="13">
    <name type="scientific">uncultured Acidimicrobiales bacterium</name>
    <dbReference type="NCBI Taxonomy" id="310071"/>
    <lineage>
        <taxon>Bacteria</taxon>
        <taxon>Bacillati</taxon>
        <taxon>Actinomycetota</taxon>
        <taxon>Acidimicrobiia</taxon>
        <taxon>Acidimicrobiales</taxon>
        <taxon>environmental samples</taxon>
    </lineage>
</organism>
<dbReference type="InterPro" id="IPR045034">
    <property type="entry name" value="O-acyltransferase_WSD1-like"/>
</dbReference>
<evidence type="ECO:0000256" key="5">
    <source>
        <dbReference type="ARBA" id="ARBA00022516"/>
    </source>
</evidence>
<keyword evidence="6" id="KW-0808">Transferase</keyword>
<dbReference type="GO" id="GO:0019432">
    <property type="term" value="P:triglyceride biosynthetic process"/>
    <property type="evidence" value="ECO:0007669"/>
    <property type="project" value="UniProtKB-UniPathway"/>
</dbReference>
<dbReference type="GO" id="GO:0001666">
    <property type="term" value="P:response to hypoxia"/>
    <property type="evidence" value="ECO:0007669"/>
    <property type="project" value="TreeGrafter"/>
</dbReference>
<keyword evidence="7" id="KW-0319">Glycerol metabolism</keyword>
<evidence type="ECO:0000256" key="2">
    <source>
        <dbReference type="ARBA" id="ARBA00005189"/>
    </source>
</evidence>
<protein>
    <recommendedName>
        <fullName evidence="4">diacylglycerol O-acyltransferase</fullName>
        <ecNumber evidence="4">2.3.1.20</ecNumber>
    </recommendedName>
</protein>
<name>A0A6J4HNP6_9ACTN</name>
<dbReference type="GO" id="GO:0071731">
    <property type="term" value="P:response to nitric oxide"/>
    <property type="evidence" value="ECO:0007669"/>
    <property type="project" value="TreeGrafter"/>
</dbReference>
<dbReference type="GO" id="GO:0005886">
    <property type="term" value="C:plasma membrane"/>
    <property type="evidence" value="ECO:0007669"/>
    <property type="project" value="TreeGrafter"/>
</dbReference>
<proteinExistence type="inferred from homology"/>
<dbReference type="GO" id="GO:0006071">
    <property type="term" value="P:glycerol metabolic process"/>
    <property type="evidence" value="ECO:0007669"/>
    <property type="project" value="UniProtKB-KW"/>
</dbReference>
<dbReference type="EC" id="2.3.1.20" evidence="4"/>
<sequence>MTEAESLLWRLDADPRLRSSFVTISFLEAPPDFDRFRRRMAAAVIAAPRLQQRPASGAPWMVRPVWQRDPAFDLDFHLRRLHLPAPGSDHQLLEWAAGQHSEPMDTTRALWQYTVVEGLERNRAALVTRMHHALTDGLGGVRLSALFMDASPSPTEALPLDTEHLVVTDDEDETAAPVRALGEVLGGPLRFGRRVAGAAVSTALAPQRVPAAAGDATEMGRSLLRQLVITDRARSPLWRGRRSTARRFVVTSIDLERLRSAAHALGGTINDAYVCILAGAAGTYHRERGAPVDELRMSMPVSTRTDRYAGGNAFAPTRVLVPTGVATPPDRFAEIVRRLATTKAERSLGLLDPLAGLLHVLPPPVLTALARSQADTVDFAASNVRGAPFDLYVAGARVERNHPMGPTAGTAFNATVMSYNGRLDLGLNVDLAAVDDPEALLRHVDEAAAELVAFA</sequence>
<keyword evidence="8" id="KW-0443">Lipid metabolism</keyword>
<dbReference type="PANTHER" id="PTHR31650">
    <property type="entry name" value="O-ACYLTRANSFERASE (WSD1-LIKE) FAMILY PROTEIN"/>
    <property type="match status" value="1"/>
</dbReference>
<comment type="pathway">
    <text evidence="2">Lipid metabolism.</text>
</comment>
<dbReference type="GO" id="GO:0051701">
    <property type="term" value="P:biological process involved in interaction with host"/>
    <property type="evidence" value="ECO:0007669"/>
    <property type="project" value="TreeGrafter"/>
</dbReference>
<evidence type="ECO:0000256" key="8">
    <source>
        <dbReference type="ARBA" id="ARBA00023098"/>
    </source>
</evidence>
<evidence type="ECO:0000256" key="7">
    <source>
        <dbReference type="ARBA" id="ARBA00022798"/>
    </source>
</evidence>
<dbReference type="Gene3D" id="3.30.559.10">
    <property type="entry name" value="Chloramphenicol acetyltransferase-like domain"/>
    <property type="match status" value="1"/>
</dbReference>
<comment type="similarity">
    <text evidence="3">Belongs to the long-chain O-acyltransferase family.</text>
</comment>
<dbReference type="SUPFAM" id="SSF52777">
    <property type="entry name" value="CoA-dependent acyltransferases"/>
    <property type="match status" value="1"/>
</dbReference>
<dbReference type="InterPro" id="IPR009721">
    <property type="entry name" value="O-acyltransferase_WSD1_C"/>
</dbReference>
<evidence type="ECO:0000256" key="10">
    <source>
        <dbReference type="ARBA" id="ARBA00048109"/>
    </source>
</evidence>
<evidence type="ECO:0000256" key="1">
    <source>
        <dbReference type="ARBA" id="ARBA00004771"/>
    </source>
</evidence>
<comment type="catalytic activity">
    <reaction evidence="10">
        <text>an acyl-CoA + a 1,2-diacyl-sn-glycerol = a triacyl-sn-glycerol + CoA</text>
        <dbReference type="Rhea" id="RHEA:10868"/>
        <dbReference type="ChEBI" id="CHEBI:17815"/>
        <dbReference type="ChEBI" id="CHEBI:57287"/>
        <dbReference type="ChEBI" id="CHEBI:58342"/>
        <dbReference type="ChEBI" id="CHEBI:64615"/>
        <dbReference type="EC" id="2.3.1.20"/>
    </reaction>
</comment>
<reference evidence="13" key="1">
    <citation type="submission" date="2020-02" db="EMBL/GenBank/DDBJ databases">
        <authorList>
            <person name="Meier V. D."/>
        </authorList>
    </citation>
    <scope>NUCLEOTIDE SEQUENCE</scope>
    <source>
        <strain evidence="13">AVDCRST_MAG50</strain>
    </source>
</reference>
<evidence type="ECO:0000259" key="12">
    <source>
        <dbReference type="Pfam" id="PF06974"/>
    </source>
</evidence>
<evidence type="ECO:0000256" key="9">
    <source>
        <dbReference type="ARBA" id="ARBA00023315"/>
    </source>
</evidence>
<dbReference type="InterPro" id="IPR004255">
    <property type="entry name" value="O-acyltransferase_WSD1_N"/>
</dbReference>
<dbReference type="PANTHER" id="PTHR31650:SF1">
    <property type="entry name" value="WAX ESTER SYNTHASE_DIACYLGLYCEROL ACYLTRANSFERASE 4-RELATED"/>
    <property type="match status" value="1"/>
</dbReference>
<dbReference type="EMBL" id="CADCTF010000053">
    <property type="protein sequence ID" value="CAA9228808.1"/>
    <property type="molecule type" value="Genomic_DNA"/>
</dbReference>
<feature type="domain" description="O-acyltransferase WSD1-like N-terminal" evidence="11">
    <location>
        <begin position="30"/>
        <end position="273"/>
    </location>
</feature>
<feature type="domain" description="O-acyltransferase WSD1 C-terminal" evidence="12">
    <location>
        <begin position="311"/>
        <end position="451"/>
    </location>
</feature>
<accession>A0A6J4HNP6</accession>